<keyword evidence="1 5" id="KW-0808">Transferase</keyword>
<dbReference type="OrthoDB" id="30840at2759"/>
<feature type="compositionally biased region" description="Polar residues" evidence="3">
    <location>
        <begin position="18"/>
        <end position="37"/>
    </location>
</feature>
<dbReference type="GO" id="GO:0004059">
    <property type="term" value="F:aralkylamine N-acetyltransferase activity"/>
    <property type="evidence" value="ECO:0007669"/>
    <property type="project" value="TreeGrafter"/>
</dbReference>
<dbReference type="PANTHER" id="PTHR10908:SF0">
    <property type="entry name" value="SEROTONIN N-ACETYLTRANSFERASE"/>
    <property type="match status" value="1"/>
</dbReference>
<dbReference type="SUPFAM" id="SSF55729">
    <property type="entry name" value="Acyl-CoA N-acyltransferases (Nat)"/>
    <property type="match status" value="1"/>
</dbReference>
<feature type="domain" description="N-acetyltransferase" evidence="4">
    <location>
        <begin position="181"/>
        <end position="253"/>
    </location>
</feature>
<sequence>MPQDLEQEREKDDKSPPITLTESPNRMTSGSPISPTVNEPVLPTPSRNFTIIPPDQQVHVGAPTNLHPYTRPLTISDLESCVALENAAFTNPDERATREKFAYRLSKCGELCLGIFCTVDPKTDFKAETLATGKPIETSRKNGAISVLLGHVIAVKTNDSLATDGSMDYPKDWDSAHPQPSTVGHQEAGRTIVIHSVAILPGFQERGLGQTLTKAYVQQMSGAGIANKLALIAHDHKTQWYEKLGFVNKGKSKAQFGGGGWFDLVFEMKAQDPRTRYG</sequence>
<organism evidence="5 6">
    <name type="scientific">Lachnellula hyalina</name>
    <dbReference type="NCBI Taxonomy" id="1316788"/>
    <lineage>
        <taxon>Eukaryota</taxon>
        <taxon>Fungi</taxon>
        <taxon>Dikarya</taxon>
        <taxon>Ascomycota</taxon>
        <taxon>Pezizomycotina</taxon>
        <taxon>Leotiomycetes</taxon>
        <taxon>Helotiales</taxon>
        <taxon>Lachnaceae</taxon>
        <taxon>Lachnellula</taxon>
    </lineage>
</organism>
<evidence type="ECO:0000313" key="6">
    <source>
        <dbReference type="Proteomes" id="UP000431533"/>
    </source>
</evidence>
<evidence type="ECO:0000313" key="5">
    <source>
        <dbReference type="EMBL" id="TVY23023.1"/>
    </source>
</evidence>
<name>A0A8H8QUH4_9HELO</name>
<dbReference type="AlphaFoldDB" id="A0A8H8QUH4"/>
<keyword evidence="2" id="KW-0012">Acyltransferase</keyword>
<feature type="compositionally biased region" description="Basic and acidic residues" evidence="3">
    <location>
        <begin position="1"/>
        <end position="15"/>
    </location>
</feature>
<reference evidence="5 6" key="1">
    <citation type="submission" date="2018-05" db="EMBL/GenBank/DDBJ databases">
        <title>Genome sequencing and assembly of the regulated plant pathogen Lachnellula willkommii and related sister species for the development of diagnostic species identification markers.</title>
        <authorList>
            <person name="Giroux E."/>
            <person name="Bilodeau G."/>
        </authorList>
    </citation>
    <scope>NUCLEOTIDE SEQUENCE [LARGE SCALE GENOMIC DNA]</scope>
    <source>
        <strain evidence="5 6">CBS 185.66</strain>
    </source>
</reference>
<dbReference type="GO" id="GO:0005737">
    <property type="term" value="C:cytoplasm"/>
    <property type="evidence" value="ECO:0007669"/>
    <property type="project" value="TreeGrafter"/>
</dbReference>
<dbReference type="Gene3D" id="3.40.630.30">
    <property type="match status" value="1"/>
</dbReference>
<dbReference type="PANTHER" id="PTHR10908">
    <property type="entry name" value="SEROTONIN N-ACETYLTRANSFERASE"/>
    <property type="match status" value="1"/>
</dbReference>
<feature type="region of interest" description="Disordered" evidence="3">
    <location>
        <begin position="1"/>
        <end position="45"/>
    </location>
</feature>
<dbReference type="InterPro" id="IPR051635">
    <property type="entry name" value="SNAT-like"/>
</dbReference>
<dbReference type="InterPro" id="IPR000182">
    <property type="entry name" value="GNAT_dom"/>
</dbReference>
<dbReference type="RefSeq" id="XP_031001811.1">
    <property type="nucleotide sequence ID" value="XM_031153167.1"/>
</dbReference>
<evidence type="ECO:0000259" key="4">
    <source>
        <dbReference type="Pfam" id="PF13673"/>
    </source>
</evidence>
<gene>
    <name evidence="5" type="primary">PAA1</name>
    <name evidence="5" type="ORF">LHYA1_G008247</name>
</gene>
<evidence type="ECO:0000256" key="3">
    <source>
        <dbReference type="SAM" id="MobiDB-lite"/>
    </source>
</evidence>
<dbReference type="Pfam" id="PF13673">
    <property type="entry name" value="Acetyltransf_10"/>
    <property type="match status" value="1"/>
</dbReference>
<protein>
    <submittedName>
        <fullName evidence="5">Polyamine N-acetyltransferase</fullName>
    </submittedName>
</protein>
<comment type="caution">
    <text evidence="5">The sequence shown here is derived from an EMBL/GenBank/DDBJ whole genome shotgun (WGS) entry which is preliminary data.</text>
</comment>
<keyword evidence="6" id="KW-1185">Reference proteome</keyword>
<evidence type="ECO:0000256" key="1">
    <source>
        <dbReference type="ARBA" id="ARBA00022679"/>
    </source>
</evidence>
<dbReference type="InterPro" id="IPR016181">
    <property type="entry name" value="Acyl_CoA_acyltransferase"/>
</dbReference>
<dbReference type="Proteomes" id="UP000431533">
    <property type="component" value="Unassembled WGS sequence"/>
</dbReference>
<dbReference type="EMBL" id="QGMH01000209">
    <property type="protein sequence ID" value="TVY23023.1"/>
    <property type="molecule type" value="Genomic_DNA"/>
</dbReference>
<evidence type="ECO:0000256" key="2">
    <source>
        <dbReference type="ARBA" id="ARBA00023315"/>
    </source>
</evidence>
<dbReference type="GeneID" id="41988445"/>
<accession>A0A8H8QUH4</accession>
<proteinExistence type="predicted"/>